<evidence type="ECO:0000256" key="2">
    <source>
        <dbReference type="ARBA" id="ARBA00022553"/>
    </source>
</evidence>
<keyword evidence="1" id="KW-0596">Phosphopantetheine</keyword>
<dbReference type="InterPro" id="IPR036736">
    <property type="entry name" value="ACP-like_sf"/>
</dbReference>
<dbReference type="Gene3D" id="1.10.1200.10">
    <property type="entry name" value="ACP-like"/>
    <property type="match status" value="1"/>
</dbReference>
<dbReference type="Gene3D" id="3.40.50.12780">
    <property type="entry name" value="N-terminal domain of ligase-like"/>
    <property type="match status" value="1"/>
</dbReference>
<dbReference type="EMBL" id="CAJNOJ010000413">
    <property type="protein sequence ID" value="CAF1439366.1"/>
    <property type="molecule type" value="Genomic_DNA"/>
</dbReference>
<feature type="domain" description="Carrier" evidence="3">
    <location>
        <begin position="441"/>
        <end position="516"/>
    </location>
</feature>
<organism evidence="4 5">
    <name type="scientific">Adineta ricciae</name>
    <name type="common">Rotifer</name>
    <dbReference type="NCBI Taxonomy" id="249248"/>
    <lineage>
        <taxon>Eukaryota</taxon>
        <taxon>Metazoa</taxon>
        <taxon>Spiralia</taxon>
        <taxon>Gnathifera</taxon>
        <taxon>Rotifera</taxon>
        <taxon>Eurotatoria</taxon>
        <taxon>Bdelloidea</taxon>
        <taxon>Adinetida</taxon>
        <taxon>Adinetidae</taxon>
        <taxon>Adineta</taxon>
    </lineage>
</organism>
<dbReference type="InterPro" id="IPR045851">
    <property type="entry name" value="AMP-bd_C_sf"/>
</dbReference>
<gene>
    <name evidence="4" type="ORF">EDS130_LOCUS38759</name>
</gene>
<dbReference type="InterPro" id="IPR000873">
    <property type="entry name" value="AMP-dep_synth/lig_dom"/>
</dbReference>
<dbReference type="Pfam" id="PF13193">
    <property type="entry name" value="AMP-binding_C"/>
    <property type="match status" value="1"/>
</dbReference>
<evidence type="ECO:0000313" key="4">
    <source>
        <dbReference type="EMBL" id="CAF1439366.1"/>
    </source>
</evidence>
<sequence>MLSIVTCGGIYCPLSFYDSENDLHLLLQNIQSHLVLVHCLTKTKFDGNIISLDIGSILTNTITENNTNIDTFLDVVLTPKNIAYTISTSGSADVPKLVEIQHYNFIGYIRSLICMNILTNKDTVLQMSCASNSIHIQEIIGTLIVGSAVIMLHPRGNKDVTYISNVLQQKQVSCMQTIPERFDSVLKFLLEYDCIKFNTLRNINIRNITSTIQSIKELCSNLFNNVHIWNSYSSTETMVDFLYHLIDLNDKKSIFSIGYPFSNYKCIILDKYLQPITIGQIGELFVGSVDIFTAYLERNDLTTKVFIDIDNEVFYRTGDLVRRDNRGLLYYKGKKNRQTKFHGHDVDLNEIEQCLLEHISISASIVIILDDSCLTAYVQSSGIDENQLREYCESRLSYHMVPSVFVILEQLPLNENGKVDRELLPTPSLSAITNADQSDSMLLTPLEKDLQCIFSEVFDDELPNLNMSFTEMGGTSLNVLHMIYLIRQQLGIEIDATLVFNYPSIRQLAQVVKPLLSLDDESSIISKTSAAPVDLPVSL</sequence>
<dbReference type="PANTHER" id="PTHR44845:SF6">
    <property type="entry name" value="BETA-ALANINE-ACTIVATING ENZYME"/>
    <property type="match status" value="1"/>
</dbReference>
<dbReference type="InterPro" id="IPR009081">
    <property type="entry name" value="PP-bd_ACP"/>
</dbReference>
<dbReference type="InterPro" id="IPR025110">
    <property type="entry name" value="AMP-bd_C"/>
</dbReference>
<dbReference type="SUPFAM" id="SSF47336">
    <property type="entry name" value="ACP-like"/>
    <property type="match status" value="1"/>
</dbReference>
<protein>
    <recommendedName>
        <fullName evidence="3">Carrier domain-containing protein</fullName>
    </recommendedName>
</protein>
<dbReference type="Gene3D" id="3.30.300.30">
    <property type="match status" value="1"/>
</dbReference>
<evidence type="ECO:0000259" key="3">
    <source>
        <dbReference type="PROSITE" id="PS50075"/>
    </source>
</evidence>
<dbReference type="OrthoDB" id="10253869at2759"/>
<dbReference type="PROSITE" id="PS50075">
    <property type="entry name" value="CARRIER"/>
    <property type="match status" value="1"/>
</dbReference>
<proteinExistence type="predicted"/>
<reference evidence="4" key="1">
    <citation type="submission" date="2021-02" db="EMBL/GenBank/DDBJ databases">
        <authorList>
            <person name="Nowell W R."/>
        </authorList>
    </citation>
    <scope>NUCLEOTIDE SEQUENCE</scope>
</reference>
<dbReference type="InterPro" id="IPR020806">
    <property type="entry name" value="PKS_PP-bd"/>
</dbReference>
<dbReference type="Proteomes" id="UP000663852">
    <property type="component" value="Unassembled WGS sequence"/>
</dbReference>
<comment type="caution">
    <text evidence="4">The sequence shown here is derived from an EMBL/GenBank/DDBJ whole genome shotgun (WGS) entry which is preliminary data.</text>
</comment>
<dbReference type="Pfam" id="PF00550">
    <property type="entry name" value="PP-binding"/>
    <property type="match status" value="1"/>
</dbReference>
<dbReference type="SUPFAM" id="SSF56801">
    <property type="entry name" value="Acetyl-CoA synthetase-like"/>
    <property type="match status" value="1"/>
</dbReference>
<dbReference type="Pfam" id="PF00501">
    <property type="entry name" value="AMP-binding"/>
    <property type="match status" value="1"/>
</dbReference>
<keyword evidence="2" id="KW-0597">Phosphoprotein</keyword>
<evidence type="ECO:0000313" key="5">
    <source>
        <dbReference type="Proteomes" id="UP000663852"/>
    </source>
</evidence>
<dbReference type="GO" id="GO:0031177">
    <property type="term" value="F:phosphopantetheine binding"/>
    <property type="evidence" value="ECO:0007669"/>
    <property type="project" value="InterPro"/>
</dbReference>
<evidence type="ECO:0000256" key="1">
    <source>
        <dbReference type="ARBA" id="ARBA00022450"/>
    </source>
</evidence>
<dbReference type="SMART" id="SM00823">
    <property type="entry name" value="PKS_PP"/>
    <property type="match status" value="1"/>
</dbReference>
<dbReference type="InterPro" id="IPR042099">
    <property type="entry name" value="ANL_N_sf"/>
</dbReference>
<dbReference type="PANTHER" id="PTHR44845">
    <property type="entry name" value="CARRIER DOMAIN-CONTAINING PROTEIN"/>
    <property type="match status" value="1"/>
</dbReference>
<accession>A0A815NUG6</accession>
<dbReference type="AlphaFoldDB" id="A0A815NUG6"/>
<name>A0A815NUG6_ADIRI</name>